<keyword evidence="2" id="KW-0378">Hydrolase</keyword>
<feature type="transmembrane region" description="Helical" evidence="4">
    <location>
        <begin position="125"/>
        <end position="142"/>
    </location>
</feature>
<keyword evidence="4" id="KW-0812">Transmembrane</keyword>
<accession>Q0FKF7</accession>
<evidence type="ECO:0000259" key="5">
    <source>
        <dbReference type="PROSITE" id="PS51635"/>
    </source>
</evidence>
<evidence type="ECO:0000256" key="2">
    <source>
        <dbReference type="PROSITE-ProRule" id="PRU01161"/>
    </source>
</evidence>
<feature type="short sequence motif" description="DGA/G" evidence="2">
    <location>
        <begin position="347"/>
        <end position="349"/>
    </location>
</feature>
<dbReference type="Proteomes" id="UP000006230">
    <property type="component" value="Unassembled WGS sequence"/>
</dbReference>
<proteinExistence type="predicted"/>
<name>Q0FKF7_SALBH</name>
<evidence type="ECO:0000313" key="7">
    <source>
        <dbReference type="Proteomes" id="UP000006230"/>
    </source>
</evidence>
<dbReference type="InterPro" id="IPR016035">
    <property type="entry name" value="Acyl_Trfase/lysoPLipase"/>
</dbReference>
<gene>
    <name evidence="6" type="ORF">R2601_18623</name>
</gene>
<evidence type="ECO:0000313" key="6">
    <source>
        <dbReference type="EMBL" id="EAU44697.1"/>
    </source>
</evidence>
<dbReference type="EMBL" id="AATQ01000040">
    <property type="protein sequence ID" value="EAU44697.1"/>
    <property type="molecule type" value="Genomic_DNA"/>
</dbReference>
<comment type="caution">
    <text evidence="6">The sequence shown here is derived from an EMBL/GenBank/DDBJ whole genome shotgun (WGS) entry which is preliminary data.</text>
</comment>
<dbReference type="HOGENOM" id="CLU_026844_0_0_5"/>
<sequence>MKDCDLIMKGGITSGVVYPYAITALARSYRLRSIGGSSAGAIAAALAAAAEYRRQSSPQKDDMGGFDEIEKIAGELAEDLGKLLQPAPPFAGLFKLLLAAVSDPAGGRSKIRGLLSAATGLWKRPILLGAGTALAGLIAAAVLCDLGWLFFGALFGLVLTVGLIALDLRRLVVRDLPANRFGLLPGTTQPGGEGPGLTDWLADKIDIVAGNLGADGKPGPPLTVGALDERNIELAAMTTDLTSKRPFQLPLRSGHHFFSAQEFEALFPPRIMAYLIGEATPFDASAAGGPTDLYPMRIEEDFPLLLVARLSLSFPGLIQAVPLWRKDYELKTPAGENGLWCRCLFSDGGISSNLPIHLFDAWLPRRPTFAISLASWDPKRHGRERVHLPRQSGQSTDLPTQELGGLGAFLSSVLNTAKDWQDTLQTALPGFAERTVEIRLDEAKEGGLNLSMSKDTIESLIGLGRQAGRMLVDEFDFEENRWRRAMSLMGEIESNLEGFARAYREAPVGTDAMPYETLLTEYDQATIKNASKRWRREVLAPFADRLAEIGEEVATARAAGEKKTVQEGPRPGQDASLRLLADADRRPKSRSGAAKEGSA</sequence>
<dbReference type="GO" id="GO:0016042">
    <property type="term" value="P:lipid catabolic process"/>
    <property type="evidence" value="ECO:0007669"/>
    <property type="project" value="UniProtKB-UniRule"/>
</dbReference>
<keyword evidence="4" id="KW-0472">Membrane</keyword>
<keyword evidence="2" id="KW-0442">Lipid degradation</keyword>
<keyword evidence="7" id="KW-1185">Reference proteome</keyword>
<comment type="caution">
    <text evidence="2">Lacks conserved residue(s) required for the propagation of feature annotation.</text>
</comment>
<dbReference type="InterPro" id="IPR002641">
    <property type="entry name" value="PNPLA_dom"/>
</dbReference>
<keyword evidence="4" id="KW-1133">Transmembrane helix</keyword>
<feature type="transmembrane region" description="Helical" evidence="4">
    <location>
        <begin position="148"/>
        <end position="166"/>
    </location>
</feature>
<dbReference type="GO" id="GO:0016787">
    <property type="term" value="F:hydrolase activity"/>
    <property type="evidence" value="ECO:0007669"/>
    <property type="project" value="UniProtKB-UniRule"/>
</dbReference>
<evidence type="ECO:0000256" key="3">
    <source>
        <dbReference type="SAM" id="MobiDB-lite"/>
    </source>
</evidence>
<feature type="region of interest" description="Disordered" evidence="3">
    <location>
        <begin position="556"/>
        <end position="599"/>
    </location>
</feature>
<evidence type="ECO:0000256" key="4">
    <source>
        <dbReference type="SAM" id="Phobius"/>
    </source>
</evidence>
<dbReference type="eggNOG" id="COG1752">
    <property type="taxonomic scope" value="Bacteria"/>
</dbReference>
<dbReference type="RefSeq" id="WP_007797869.1">
    <property type="nucleotide sequence ID" value="NZ_DS022276.1"/>
</dbReference>
<reference evidence="6 7" key="1">
    <citation type="journal article" date="2010" name="J. Bacteriol.">
        <title>Genome sequences of Pelagibaca bermudensis HTCC2601T and Maritimibacter alkaliphilus HTCC2654T, the type strains of two marine Roseobacter genera.</title>
        <authorList>
            <person name="Thrash J.C."/>
            <person name="Cho J.C."/>
            <person name="Ferriera S."/>
            <person name="Johnson J."/>
            <person name="Vergin K.L."/>
            <person name="Giovannoni S.J."/>
        </authorList>
    </citation>
    <scope>NUCLEOTIDE SEQUENCE [LARGE SCALE GENOMIC DNA]</scope>
    <source>
        <strain evidence="7">DSM 26914 / JCM 13377 / KCTC 12554 / HTCC2601</strain>
    </source>
</reference>
<dbReference type="SUPFAM" id="SSF52151">
    <property type="entry name" value="FabD/lysophospholipase-like"/>
    <property type="match status" value="1"/>
</dbReference>
<feature type="active site" description="Proton acceptor" evidence="2">
    <location>
        <position position="347"/>
    </location>
</feature>
<feature type="short sequence motif" description="GXSXG" evidence="2">
    <location>
        <begin position="36"/>
        <end position="40"/>
    </location>
</feature>
<dbReference type="AlphaFoldDB" id="Q0FKF7"/>
<dbReference type="Gene3D" id="3.40.1090.10">
    <property type="entry name" value="Cytosolic phospholipase A2 catalytic domain"/>
    <property type="match status" value="1"/>
</dbReference>
<organism evidence="6 7">
    <name type="scientific">Salipiger bermudensis (strain DSM 26914 / JCM 13377 / KCTC 12554 / HTCC2601)</name>
    <name type="common">Pelagibaca bermudensis</name>
    <dbReference type="NCBI Taxonomy" id="314265"/>
    <lineage>
        <taxon>Bacteria</taxon>
        <taxon>Pseudomonadati</taxon>
        <taxon>Pseudomonadota</taxon>
        <taxon>Alphaproteobacteria</taxon>
        <taxon>Rhodobacterales</taxon>
        <taxon>Roseobacteraceae</taxon>
        <taxon>Salipiger</taxon>
    </lineage>
</organism>
<feature type="active site" description="Nucleophile" evidence="2">
    <location>
        <position position="38"/>
    </location>
</feature>
<feature type="domain" description="PNPLA" evidence="5">
    <location>
        <begin position="6"/>
        <end position="360"/>
    </location>
</feature>
<evidence type="ECO:0000256" key="1">
    <source>
        <dbReference type="ARBA" id="ARBA00023098"/>
    </source>
</evidence>
<dbReference type="STRING" id="314265.R2601_18623"/>
<dbReference type="PROSITE" id="PS51635">
    <property type="entry name" value="PNPLA"/>
    <property type="match status" value="1"/>
</dbReference>
<keyword evidence="1 2" id="KW-0443">Lipid metabolism</keyword>
<protein>
    <submittedName>
        <fullName evidence="6">Probable suppressor</fullName>
    </submittedName>
</protein>